<gene>
    <name evidence="3" type="ORF">DNTS_032539</name>
</gene>
<dbReference type="PANTHER" id="PTHR24369:SF217">
    <property type="entry name" value="LEUCINE-RICH REPEAT-CONTAINING PROTEIN 3B-LIKE"/>
    <property type="match status" value="1"/>
</dbReference>
<keyword evidence="1" id="KW-0433">Leucine-rich repeat</keyword>
<proteinExistence type="predicted"/>
<dbReference type="GO" id="GO:0005886">
    <property type="term" value="C:plasma membrane"/>
    <property type="evidence" value="ECO:0007669"/>
    <property type="project" value="TreeGrafter"/>
</dbReference>
<accession>A0A553RB48</accession>
<evidence type="ECO:0000256" key="1">
    <source>
        <dbReference type="ARBA" id="ARBA00022614"/>
    </source>
</evidence>
<reference evidence="3 4" key="1">
    <citation type="journal article" date="2019" name="Sci. Data">
        <title>Hybrid genome assembly and annotation of Danionella translucida.</title>
        <authorList>
            <person name="Kadobianskyi M."/>
            <person name="Schulze L."/>
            <person name="Schuelke M."/>
            <person name="Judkewitz B."/>
        </authorList>
    </citation>
    <scope>NUCLEOTIDE SEQUENCE [LARGE SCALE GENOMIC DNA]</scope>
    <source>
        <strain evidence="3 4">Bolton</strain>
    </source>
</reference>
<evidence type="ECO:0000313" key="4">
    <source>
        <dbReference type="Proteomes" id="UP000316079"/>
    </source>
</evidence>
<keyword evidence="2" id="KW-0677">Repeat</keyword>
<dbReference type="SUPFAM" id="SSF52058">
    <property type="entry name" value="L domain-like"/>
    <property type="match status" value="1"/>
</dbReference>
<sequence>MNNITELPANVFRNLLNLEELRLAGNDLAFIHPEALSGLHLLKVLTLSSSNGVGGELEAFEMRSSIPVPTPQIQYQKQGTAVDVARAFGQREVCWMLQNNQLKTVPSTALKNLNSLQSL</sequence>
<dbReference type="EMBL" id="SRMA01025071">
    <property type="protein sequence ID" value="TRY99410.1"/>
    <property type="molecule type" value="Genomic_DNA"/>
</dbReference>
<dbReference type="PANTHER" id="PTHR24369">
    <property type="entry name" value="ANTIGEN BSP, PUTATIVE-RELATED"/>
    <property type="match status" value="1"/>
</dbReference>
<dbReference type="Pfam" id="PF13855">
    <property type="entry name" value="LRR_8"/>
    <property type="match status" value="1"/>
</dbReference>
<comment type="caution">
    <text evidence="3">The sequence shown here is derived from an EMBL/GenBank/DDBJ whole genome shotgun (WGS) entry which is preliminary data.</text>
</comment>
<dbReference type="InterPro" id="IPR032675">
    <property type="entry name" value="LRR_dom_sf"/>
</dbReference>
<organism evidence="3 4">
    <name type="scientific">Danionella cerebrum</name>
    <dbReference type="NCBI Taxonomy" id="2873325"/>
    <lineage>
        <taxon>Eukaryota</taxon>
        <taxon>Metazoa</taxon>
        <taxon>Chordata</taxon>
        <taxon>Craniata</taxon>
        <taxon>Vertebrata</taxon>
        <taxon>Euteleostomi</taxon>
        <taxon>Actinopterygii</taxon>
        <taxon>Neopterygii</taxon>
        <taxon>Teleostei</taxon>
        <taxon>Ostariophysi</taxon>
        <taxon>Cypriniformes</taxon>
        <taxon>Danionidae</taxon>
        <taxon>Danioninae</taxon>
        <taxon>Danionella</taxon>
    </lineage>
</organism>
<evidence type="ECO:0000313" key="3">
    <source>
        <dbReference type="EMBL" id="TRY99410.1"/>
    </source>
</evidence>
<keyword evidence="4" id="KW-1185">Reference proteome</keyword>
<dbReference type="Proteomes" id="UP000316079">
    <property type="component" value="Unassembled WGS sequence"/>
</dbReference>
<dbReference type="Gene3D" id="3.80.10.10">
    <property type="entry name" value="Ribonuclease Inhibitor"/>
    <property type="match status" value="1"/>
</dbReference>
<protein>
    <submittedName>
        <fullName evidence="3">Uncharacterized protein</fullName>
    </submittedName>
</protein>
<dbReference type="AlphaFoldDB" id="A0A553RB48"/>
<dbReference type="InterPro" id="IPR050541">
    <property type="entry name" value="LRR_TM_domain-containing"/>
</dbReference>
<dbReference type="OrthoDB" id="1394818at2759"/>
<dbReference type="InterPro" id="IPR001611">
    <property type="entry name" value="Leu-rich_rpt"/>
</dbReference>
<evidence type="ECO:0000256" key="2">
    <source>
        <dbReference type="ARBA" id="ARBA00022737"/>
    </source>
</evidence>
<dbReference type="STRING" id="623744.A0A553RB48"/>
<name>A0A553RB48_9TELE</name>